<dbReference type="InterPro" id="IPR003542">
    <property type="entry name" value="Enbac_synth_compD-like"/>
</dbReference>
<dbReference type="PANTHER" id="PTHR38096">
    <property type="entry name" value="ENTEROBACTIN SYNTHASE COMPONENT D"/>
    <property type="match status" value="1"/>
</dbReference>
<reference evidence="6 7" key="1">
    <citation type="submission" date="2019-05" db="EMBL/GenBank/DDBJ databases">
        <title>Comparative genomics and metabolomics analyses of clavulanic acid producing Streptomyces species provides insight into specialized metabolism and evolution of beta-lactam biosynthetic gene clusters.</title>
        <authorList>
            <person name="Moore M.A."/>
            <person name="Cruz-Morales P."/>
            <person name="Barona Gomez F."/>
            <person name="Kapil T."/>
        </authorList>
    </citation>
    <scope>NUCLEOTIDE SEQUENCE [LARGE SCALE GENOMIC DNA]</scope>
    <source>
        <strain evidence="6 7">NRRL 5741</strain>
    </source>
</reference>
<feature type="domain" description="4'-phosphopantetheinyl transferase N-terminal" evidence="5">
    <location>
        <begin position="45"/>
        <end position="105"/>
    </location>
</feature>
<comment type="cofactor">
    <cofactor evidence="3">
        <name>Mg(2+)</name>
        <dbReference type="ChEBI" id="CHEBI:18420"/>
    </cofactor>
</comment>
<feature type="binding site" evidence="2">
    <location>
        <position position="57"/>
    </location>
    <ligand>
        <name>CoA</name>
        <dbReference type="ChEBI" id="CHEBI:57287"/>
    </ligand>
</feature>
<protein>
    <submittedName>
        <fullName evidence="6">4'-phosphopantetheinyl transferase superfamily protein</fullName>
    </submittedName>
</protein>
<organism evidence="6 7">
    <name type="scientific">Streptomyces jumonjinensis</name>
    <dbReference type="NCBI Taxonomy" id="1945"/>
    <lineage>
        <taxon>Bacteria</taxon>
        <taxon>Bacillati</taxon>
        <taxon>Actinomycetota</taxon>
        <taxon>Actinomycetes</taxon>
        <taxon>Kitasatosporales</taxon>
        <taxon>Streptomycetaceae</taxon>
        <taxon>Streptomyces</taxon>
    </lineage>
</organism>
<dbReference type="PANTHER" id="PTHR38096:SF1">
    <property type="entry name" value="ENTEROBACTIN SYNTHASE COMPONENT D"/>
    <property type="match status" value="1"/>
</dbReference>
<keyword evidence="3" id="KW-0460">Magnesium</keyword>
<dbReference type="GO" id="GO:0009239">
    <property type="term" value="P:enterobactin biosynthetic process"/>
    <property type="evidence" value="ECO:0007669"/>
    <property type="project" value="InterPro"/>
</dbReference>
<evidence type="ECO:0000256" key="3">
    <source>
        <dbReference type="PIRSR" id="PIRSR603542-2"/>
    </source>
</evidence>
<feature type="binding site" evidence="2">
    <location>
        <position position="65"/>
    </location>
    <ligand>
        <name>CoA</name>
        <dbReference type="ChEBI" id="CHEBI:57287"/>
    </ligand>
</feature>
<keyword evidence="1 6" id="KW-0808">Transferase</keyword>
<keyword evidence="3" id="KW-0479">Metal-binding</keyword>
<dbReference type="InterPro" id="IPR037143">
    <property type="entry name" value="4-PPantetheinyl_Trfase_dom_sf"/>
</dbReference>
<accession>A0A646KBZ4</accession>
<dbReference type="AlphaFoldDB" id="A0A646KBZ4"/>
<dbReference type="GO" id="GO:0000287">
    <property type="term" value="F:magnesium ion binding"/>
    <property type="evidence" value="ECO:0007669"/>
    <property type="project" value="InterPro"/>
</dbReference>
<dbReference type="InterPro" id="IPR008278">
    <property type="entry name" value="4-PPantetheinyl_Trfase_dom"/>
</dbReference>
<proteinExistence type="predicted"/>
<evidence type="ECO:0000259" key="4">
    <source>
        <dbReference type="Pfam" id="PF01648"/>
    </source>
</evidence>
<dbReference type="Pfam" id="PF17837">
    <property type="entry name" value="4PPT_N"/>
    <property type="match status" value="1"/>
</dbReference>
<dbReference type="InterPro" id="IPR041354">
    <property type="entry name" value="4PPT_N"/>
</dbReference>
<feature type="binding site" evidence="2">
    <location>
        <position position="168"/>
    </location>
    <ligand>
        <name>CoA</name>
        <dbReference type="ChEBI" id="CHEBI:57287"/>
    </ligand>
</feature>
<gene>
    <name evidence="6" type="ORF">FF041_05650</name>
</gene>
<evidence type="ECO:0000256" key="2">
    <source>
        <dbReference type="PIRSR" id="PIRSR603542-1"/>
    </source>
</evidence>
<dbReference type="GO" id="GO:0008897">
    <property type="term" value="F:holo-[acyl-carrier-protein] synthase activity"/>
    <property type="evidence" value="ECO:0007669"/>
    <property type="project" value="InterPro"/>
</dbReference>
<dbReference type="Gene3D" id="3.90.470.20">
    <property type="entry name" value="4'-phosphopantetheinyl transferase domain"/>
    <property type="match status" value="1"/>
</dbReference>
<evidence type="ECO:0000259" key="5">
    <source>
        <dbReference type="Pfam" id="PF17837"/>
    </source>
</evidence>
<keyword evidence="7" id="KW-1185">Reference proteome</keyword>
<feature type="binding site" evidence="3">
    <location>
        <position position="124"/>
    </location>
    <ligand>
        <name>Mg(2+)</name>
        <dbReference type="ChEBI" id="CHEBI:18420"/>
    </ligand>
</feature>
<feature type="binding site" evidence="2">
    <location>
        <position position="122"/>
    </location>
    <ligand>
        <name>CoA</name>
        <dbReference type="ChEBI" id="CHEBI:57287"/>
    </ligand>
</feature>
<dbReference type="GO" id="GO:0005886">
    <property type="term" value="C:plasma membrane"/>
    <property type="evidence" value="ECO:0007669"/>
    <property type="project" value="TreeGrafter"/>
</dbReference>
<dbReference type="Proteomes" id="UP000419138">
    <property type="component" value="Unassembled WGS sequence"/>
</dbReference>
<feature type="binding site" evidence="2">
    <location>
        <position position="164"/>
    </location>
    <ligand>
        <name>CoA</name>
        <dbReference type="ChEBI" id="CHEBI:57287"/>
    </ligand>
</feature>
<dbReference type="GO" id="GO:0009366">
    <property type="term" value="C:enterobactin synthetase complex"/>
    <property type="evidence" value="ECO:0007669"/>
    <property type="project" value="InterPro"/>
</dbReference>
<dbReference type="EMBL" id="VCLA01000041">
    <property type="protein sequence ID" value="MQS99713.1"/>
    <property type="molecule type" value="Genomic_DNA"/>
</dbReference>
<dbReference type="Pfam" id="PF01648">
    <property type="entry name" value="ACPS"/>
    <property type="match status" value="1"/>
</dbReference>
<feature type="binding site" evidence="3">
    <location>
        <position position="122"/>
    </location>
    <ligand>
        <name>Mg(2+)</name>
        <dbReference type="ChEBI" id="CHEBI:18420"/>
    </ligand>
</feature>
<name>A0A646KBZ4_STRJU</name>
<feature type="domain" description="4'-phosphopantetheinyl transferase" evidence="4">
    <location>
        <begin position="118"/>
        <end position="174"/>
    </location>
</feature>
<feature type="binding site" evidence="2">
    <location>
        <begin position="99"/>
        <end position="100"/>
    </location>
    <ligand>
        <name>CoA</name>
        <dbReference type="ChEBI" id="CHEBI:57287"/>
    </ligand>
</feature>
<dbReference type="PRINTS" id="PR01399">
    <property type="entry name" value="ENTSNTHTASED"/>
</dbReference>
<sequence length="245" mass="26438">MTRAVRRPAPPVPRIADTLRIGPLPATVVALSRLGPGAGAPLHREEEPLLRALSPGRRPHFVVGRMAAARALRALGADGPVLRDGRRPVFPAGVRGSISHCVGPIGACFASANPRVVAVGTDLERTDRLSWDAAHLMCTPREYDWARRARRPESRLAVVFSAKEAVYKALSALETPEPVFHDVELRVARGRLHAHVAPGLLPEHRKILGWVRLLPGGHVITSVAVISVHETGKEIPLSVQSSEVI</sequence>
<dbReference type="OrthoDB" id="4325534at2"/>
<dbReference type="RefSeq" id="WP_153521286.1">
    <property type="nucleotide sequence ID" value="NZ_JBEPDZ010000027.1"/>
</dbReference>
<evidence type="ECO:0000313" key="6">
    <source>
        <dbReference type="EMBL" id="MQS99713.1"/>
    </source>
</evidence>
<evidence type="ECO:0000256" key="1">
    <source>
        <dbReference type="ARBA" id="ARBA00022679"/>
    </source>
</evidence>
<comment type="caution">
    <text evidence="6">The sequence shown here is derived from an EMBL/GenBank/DDBJ whole genome shotgun (WGS) entry which is preliminary data.</text>
</comment>
<evidence type="ECO:0000313" key="7">
    <source>
        <dbReference type="Proteomes" id="UP000419138"/>
    </source>
</evidence>
<dbReference type="SUPFAM" id="SSF56214">
    <property type="entry name" value="4'-phosphopantetheinyl transferase"/>
    <property type="match status" value="1"/>
</dbReference>